<keyword evidence="5" id="KW-1185">Reference proteome</keyword>
<dbReference type="CDD" id="cd07185">
    <property type="entry name" value="OmpA_C-like"/>
    <property type="match status" value="1"/>
</dbReference>
<evidence type="ECO:0000313" key="5">
    <source>
        <dbReference type="Proteomes" id="UP000606490"/>
    </source>
</evidence>
<dbReference type="RefSeq" id="WP_202826660.1">
    <property type="nucleotide sequence ID" value="NZ_JAEUXJ010000006.1"/>
</dbReference>
<dbReference type="NCBIfam" id="TIGR03349">
    <property type="entry name" value="IV_VI_DotU"/>
    <property type="match status" value="1"/>
</dbReference>
<feature type="domain" description="OmpA-like" evidence="3">
    <location>
        <begin position="342"/>
        <end position="463"/>
    </location>
</feature>
<accession>A0ABS1V6I7</accession>
<comment type="caution">
    <text evidence="4">The sequence shown here is derived from an EMBL/GenBank/DDBJ whole genome shotgun (WGS) entry which is preliminary data.</text>
</comment>
<feature type="compositionally biased region" description="Pro residues" evidence="2">
    <location>
        <begin position="301"/>
        <end position="315"/>
    </location>
</feature>
<dbReference type="PANTHER" id="PTHR38033">
    <property type="entry name" value="MEMBRANE PROTEIN-RELATED"/>
    <property type="match status" value="1"/>
</dbReference>
<feature type="compositionally biased region" description="Basic and acidic residues" evidence="2">
    <location>
        <begin position="425"/>
        <end position="437"/>
    </location>
</feature>
<feature type="compositionally biased region" description="Low complexity" evidence="2">
    <location>
        <begin position="20"/>
        <end position="32"/>
    </location>
</feature>
<reference evidence="4 5" key="1">
    <citation type="submission" date="2021-01" db="EMBL/GenBank/DDBJ databases">
        <title>Belnapia mucosa sp. nov. and Belnapia arida sp. nov., isolated from the Tabernas Desert (Almeria, Spain).</title>
        <authorList>
            <person name="Molina-Menor E."/>
            <person name="Vidal-Verdu A."/>
            <person name="Calonge A."/>
            <person name="Satari L."/>
            <person name="Pereto Magraner J."/>
            <person name="Porcar Miralles M."/>
        </authorList>
    </citation>
    <scope>NUCLEOTIDE SEQUENCE [LARGE SCALE GENOMIC DNA]</scope>
    <source>
        <strain evidence="4 5">T6</strain>
    </source>
</reference>
<feature type="region of interest" description="Disordered" evidence="2">
    <location>
        <begin position="294"/>
        <end position="315"/>
    </location>
</feature>
<feature type="region of interest" description="Disordered" evidence="2">
    <location>
        <begin position="1"/>
        <end position="58"/>
    </location>
</feature>
<evidence type="ECO:0000259" key="3">
    <source>
        <dbReference type="PROSITE" id="PS51123"/>
    </source>
</evidence>
<feature type="region of interest" description="Disordered" evidence="2">
    <location>
        <begin position="425"/>
        <end position="451"/>
    </location>
</feature>
<evidence type="ECO:0000256" key="2">
    <source>
        <dbReference type="SAM" id="MobiDB-lite"/>
    </source>
</evidence>
<gene>
    <name evidence="4" type="primary">tssL</name>
    <name evidence="4" type="ORF">JMJ55_16415</name>
</gene>
<dbReference type="InterPro" id="IPR006665">
    <property type="entry name" value="OmpA-like"/>
</dbReference>
<dbReference type="Pfam" id="PF09850">
    <property type="entry name" value="DotU"/>
    <property type="match status" value="1"/>
</dbReference>
<dbReference type="Gene3D" id="3.30.1330.60">
    <property type="entry name" value="OmpA-like domain"/>
    <property type="match status" value="1"/>
</dbReference>
<dbReference type="NCBIfam" id="NF038228">
    <property type="entry name" value="IcmH_DotU_IVB"/>
    <property type="match status" value="1"/>
</dbReference>
<dbReference type="InterPro" id="IPR038522">
    <property type="entry name" value="T4/T6SS_DotU_sf"/>
</dbReference>
<dbReference type="Pfam" id="PF00691">
    <property type="entry name" value="OmpA"/>
    <property type="match status" value="1"/>
</dbReference>
<sequence length="465" mass="49480">MSDNPFSEPDDSDRTVVRGPARAAAPMPAAAPAVPPNFGAPPTAAAAPSFGPTPRMAGEAETLPKIGLGPLSAAAAPLLDLLSRLVASVHVPNPTELRERAIRALRSFEAEARGADINPDEIRAAHYGLCAAIDDVAMATPWGQQSGWGAHSLVSTFHQEVKAGDRFFDMLAGMQKDPGRYRQALEVAYLCLALGLQGRYRLSPRGAAELDRIREGLYQLLVQLRGPYERELSPHWRGVNAPHRRTGRSVPSWVAGALAIAALGLGYAGFANALSGRSEDLFARLAGLPPGALPTIQRAAPPVPPAPPPPAPAPSRPDLQTRLRQFLAPEIQQGLVSVLSDPNRVIVRIRNRGMFASGSASLDPRFLPLLNRIGEALREEPGRVQILGHSDNQPIKTARFPSNYHLSAARAQAAQDVIATATGGDRGRLSFEGRGESEPVAANATPEGREENRRIEVIVTYGGAG</sequence>
<dbReference type="InterPro" id="IPR036737">
    <property type="entry name" value="OmpA-like_sf"/>
</dbReference>
<dbReference type="SUPFAM" id="SSF103088">
    <property type="entry name" value="OmpA-like"/>
    <property type="match status" value="1"/>
</dbReference>
<dbReference type="PANTHER" id="PTHR38033:SF1">
    <property type="entry name" value="DOTU FAMILY TYPE IV_VI SECRETION SYSTEM PROTEIN"/>
    <property type="match status" value="1"/>
</dbReference>
<dbReference type="Gene3D" id="1.25.40.590">
    <property type="entry name" value="Type IV / VI secretion system, DotU"/>
    <property type="match status" value="1"/>
</dbReference>
<protein>
    <submittedName>
        <fullName evidence="4">Type VI secretion system protein TssL, long form</fullName>
    </submittedName>
</protein>
<organism evidence="4 5">
    <name type="scientific">Belnapia mucosa</name>
    <dbReference type="NCBI Taxonomy" id="2804532"/>
    <lineage>
        <taxon>Bacteria</taxon>
        <taxon>Pseudomonadati</taxon>
        <taxon>Pseudomonadota</taxon>
        <taxon>Alphaproteobacteria</taxon>
        <taxon>Acetobacterales</taxon>
        <taxon>Roseomonadaceae</taxon>
        <taxon>Belnapia</taxon>
    </lineage>
</organism>
<evidence type="ECO:0000313" key="4">
    <source>
        <dbReference type="EMBL" id="MBL6456922.1"/>
    </source>
</evidence>
<evidence type="ECO:0000256" key="1">
    <source>
        <dbReference type="PROSITE-ProRule" id="PRU00473"/>
    </source>
</evidence>
<dbReference type="InterPro" id="IPR017732">
    <property type="entry name" value="T4/T6SS_DotU"/>
</dbReference>
<dbReference type="EMBL" id="JAEUXJ010000006">
    <property type="protein sequence ID" value="MBL6456922.1"/>
    <property type="molecule type" value="Genomic_DNA"/>
</dbReference>
<name>A0ABS1V6I7_9PROT</name>
<dbReference type="InterPro" id="IPR017733">
    <property type="entry name" value="OmpA-like_dom_proteobacteria"/>
</dbReference>
<dbReference type="PROSITE" id="PS51123">
    <property type="entry name" value="OMPA_2"/>
    <property type="match status" value="1"/>
</dbReference>
<proteinExistence type="predicted"/>
<dbReference type="Proteomes" id="UP000606490">
    <property type="component" value="Unassembled WGS sequence"/>
</dbReference>
<keyword evidence="1" id="KW-0472">Membrane</keyword>
<dbReference type="NCBIfam" id="TIGR03350">
    <property type="entry name" value="type_VI_ompA"/>
    <property type="match status" value="1"/>
</dbReference>